<evidence type="ECO:0000313" key="9">
    <source>
        <dbReference type="EMBL" id="KIL70473.1"/>
    </source>
</evidence>
<reference evidence="9 10" key="1">
    <citation type="submission" date="2014-04" db="EMBL/GenBank/DDBJ databases">
        <title>Evolutionary Origins and Diversification of the Mycorrhizal Mutualists.</title>
        <authorList>
            <consortium name="DOE Joint Genome Institute"/>
            <consortium name="Mycorrhizal Genomics Consortium"/>
            <person name="Kohler A."/>
            <person name="Kuo A."/>
            <person name="Nagy L.G."/>
            <person name="Floudas D."/>
            <person name="Copeland A."/>
            <person name="Barry K.W."/>
            <person name="Cichocki N."/>
            <person name="Veneault-Fourrey C."/>
            <person name="LaButti K."/>
            <person name="Lindquist E.A."/>
            <person name="Lipzen A."/>
            <person name="Lundell T."/>
            <person name="Morin E."/>
            <person name="Murat C."/>
            <person name="Riley R."/>
            <person name="Ohm R."/>
            <person name="Sun H."/>
            <person name="Tunlid A."/>
            <person name="Henrissat B."/>
            <person name="Grigoriev I.V."/>
            <person name="Hibbett D.S."/>
            <person name="Martin F."/>
        </authorList>
    </citation>
    <scope>NUCLEOTIDE SEQUENCE [LARGE SCALE GENOMIC DNA]</scope>
    <source>
        <strain evidence="9 10">Koide BX008</strain>
    </source>
</reference>
<keyword evidence="4" id="KW-0677">Repeat</keyword>
<dbReference type="InterPro" id="IPR044066">
    <property type="entry name" value="TRIAD_supradom"/>
</dbReference>
<gene>
    <name evidence="9" type="ORF">M378DRAFT_625078</name>
</gene>
<dbReference type="GO" id="GO:0000151">
    <property type="term" value="C:ubiquitin ligase complex"/>
    <property type="evidence" value="ECO:0007669"/>
    <property type="project" value="TreeGrafter"/>
</dbReference>
<feature type="domain" description="RING-type" evidence="8">
    <location>
        <begin position="1"/>
        <end position="110"/>
    </location>
</feature>
<dbReference type="Gene3D" id="1.20.120.1750">
    <property type="match status" value="1"/>
</dbReference>
<comment type="pathway">
    <text evidence="1">Protein modification; protein ubiquitination.</text>
</comment>
<dbReference type="PROSITE" id="PS51257">
    <property type="entry name" value="PROKAR_LIPOPROTEIN"/>
    <property type="match status" value="1"/>
</dbReference>
<sequence length="110" mass="12231">MAFGGNKQSFNCPSCLASVFIACRNISHERMTCQVRNLVHDVVEQGCRDEEWTSTAGAKKCSRCQVFIQKIDGCNRIQCHYGAHICWICLAAFNDSGTTYSHLSGSWGSF</sequence>
<dbReference type="Pfam" id="PF26200">
    <property type="entry name" value="Rcat_RNF216"/>
    <property type="match status" value="1"/>
</dbReference>
<evidence type="ECO:0000256" key="3">
    <source>
        <dbReference type="ARBA" id="ARBA00022723"/>
    </source>
</evidence>
<dbReference type="HOGENOM" id="CLU_2170421_0_0_1"/>
<proteinExistence type="predicted"/>
<dbReference type="EMBL" id="KN818224">
    <property type="protein sequence ID" value="KIL70473.1"/>
    <property type="molecule type" value="Genomic_DNA"/>
</dbReference>
<keyword evidence="6" id="KW-0833">Ubl conjugation pathway</keyword>
<dbReference type="InterPro" id="IPR051628">
    <property type="entry name" value="LUBAC_E3_Ligases"/>
</dbReference>
<dbReference type="GO" id="GO:0008270">
    <property type="term" value="F:zinc ion binding"/>
    <property type="evidence" value="ECO:0007669"/>
    <property type="project" value="UniProtKB-KW"/>
</dbReference>
<evidence type="ECO:0000313" key="10">
    <source>
        <dbReference type="Proteomes" id="UP000054549"/>
    </source>
</evidence>
<dbReference type="GO" id="GO:0097039">
    <property type="term" value="P:protein linear polyubiquitination"/>
    <property type="evidence" value="ECO:0007669"/>
    <property type="project" value="TreeGrafter"/>
</dbReference>
<evidence type="ECO:0000256" key="5">
    <source>
        <dbReference type="ARBA" id="ARBA00022771"/>
    </source>
</evidence>
<dbReference type="PANTHER" id="PTHR22770">
    <property type="entry name" value="UBIQUITIN CONJUGATING ENZYME 7 INTERACTING PROTEIN-RELATED"/>
    <property type="match status" value="1"/>
</dbReference>
<keyword evidence="10" id="KW-1185">Reference proteome</keyword>
<evidence type="ECO:0000256" key="7">
    <source>
        <dbReference type="ARBA" id="ARBA00022833"/>
    </source>
</evidence>
<keyword evidence="7" id="KW-0862">Zinc</keyword>
<dbReference type="GO" id="GO:0043130">
    <property type="term" value="F:ubiquitin binding"/>
    <property type="evidence" value="ECO:0007669"/>
    <property type="project" value="TreeGrafter"/>
</dbReference>
<evidence type="ECO:0000259" key="8">
    <source>
        <dbReference type="PROSITE" id="PS51873"/>
    </source>
</evidence>
<dbReference type="PROSITE" id="PS51873">
    <property type="entry name" value="TRIAD"/>
    <property type="match status" value="1"/>
</dbReference>
<dbReference type="PANTHER" id="PTHR22770:SF13">
    <property type="entry name" value="RING-TYPE DOMAIN-CONTAINING PROTEIN"/>
    <property type="match status" value="1"/>
</dbReference>
<dbReference type="GO" id="GO:0043161">
    <property type="term" value="P:proteasome-mediated ubiquitin-dependent protein catabolic process"/>
    <property type="evidence" value="ECO:0007669"/>
    <property type="project" value="TreeGrafter"/>
</dbReference>
<name>A0A0C2XMV6_AMAMK</name>
<evidence type="ECO:0000256" key="1">
    <source>
        <dbReference type="ARBA" id="ARBA00004906"/>
    </source>
</evidence>
<dbReference type="Proteomes" id="UP000054549">
    <property type="component" value="Unassembled WGS sequence"/>
</dbReference>
<keyword evidence="2" id="KW-0808">Transferase</keyword>
<dbReference type="STRING" id="946122.A0A0C2XMV6"/>
<protein>
    <recommendedName>
        <fullName evidence="8">RING-type domain-containing protein</fullName>
    </recommendedName>
</protein>
<evidence type="ECO:0000256" key="6">
    <source>
        <dbReference type="ARBA" id="ARBA00022786"/>
    </source>
</evidence>
<dbReference type="OrthoDB" id="1431934at2759"/>
<keyword evidence="3" id="KW-0479">Metal-binding</keyword>
<evidence type="ECO:0000256" key="4">
    <source>
        <dbReference type="ARBA" id="ARBA00022737"/>
    </source>
</evidence>
<organism evidence="9 10">
    <name type="scientific">Amanita muscaria (strain Koide BX008)</name>
    <dbReference type="NCBI Taxonomy" id="946122"/>
    <lineage>
        <taxon>Eukaryota</taxon>
        <taxon>Fungi</taxon>
        <taxon>Dikarya</taxon>
        <taxon>Basidiomycota</taxon>
        <taxon>Agaricomycotina</taxon>
        <taxon>Agaricomycetes</taxon>
        <taxon>Agaricomycetidae</taxon>
        <taxon>Agaricales</taxon>
        <taxon>Pluteineae</taxon>
        <taxon>Amanitaceae</taxon>
        <taxon>Amanita</taxon>
    </lineage>
</organism>
<accession>A0A0C2XMV6</accession>
<dbReference type="GO" id="GO:0004842">
    <property type="term" value="F:ubiquitin-protein transferase activity"/>
    <property type="evidence" value="ECO:0007669"/>
    <property type="project" value="TreeGrafter"/>
</dbReference>
<dbReference type="AlphaFoldDB" id="A0A0C2XMV6"/>
<keyword evidence="5" id="KW-0863">Zinc-finger</keyword>
<evidence type="ECO:0000256" key="2">
    <source>
        <dbReference type="ARBA" id="ARBA00022679"/>
    </source>
</evidence>
<dbReference type="InParanoid" id="A0A0C2XMV6"/>
<dbReference type="SUPFAM" id="SSF57850">
    <property type="entry name" value="RING/U-box"/>
    <property type="match status" value="1"/>
</dbReference>